<reference evidence="1 2" key="1">
    <citation type="submission" date="2014-04" db="EMBL/GenBank/DDBJ databases">
        <authorList>
            <consortium name="DOE Joint Genome Institute"/>
            <person name="Kuo A."/>
            <person name="Zuccaro A."/>
            <person name="Kohler A."/>
            <person name="Nagy L.G."/>
            <person name="Floudas D."/>
            <person name="Copeland A."/>
            <person name="Barry K.W."/>
            <person name="Cichocki N."/>
            <person name="Veneault-Fourrey C."/>
            <person name="LaButti K."/>
            <person name="Lindquist E.A."/>
            <person name="Lipzen A."/>
            <person name="Lundell T."/>
            <person name="Morin E."/>
            <person name="Murat C."/>
            <person name="Sun H."/>
            <person name="Tunlid A."/>
            <person name="Henrissat B."/>
            <person name="Grigoriev I.V."/>
            <person name="Hibbett D.S."/>
            <person name="Martin F."/>
            <person name="Nordberg H.P."/>
            <person name="Cantor M.N."/>
            <person name="Hua S.X."/>
        </authorList>
    </citation>
    <scope>NUCLEOTIDE SEQUENCE [LARGE SCALE GENOMIC DNA]</scope>
    <source>
        <strain evidence="1 2">MAFF 305830</strain>
    </source>
</reference>
<dbReference type="STRING" id="933852.A0A0C2WEL2"/>
<dbReference type="OrthoDB" id="2546621at2759"/>
<reference evidence="2" key="2">
    <citation type="submission" date="2015-01" db="EMBL/GenBank/DDBJ databases">
        <title>Evolutionary Origins and Diversification of the Mycorrhizal Mutualists.</title>
        <authorList>
            <consortium name="DOE Joint Genome Institute"/>
            <consortium name="Mycorrhizal Genomics Consortium"/>
            <person name="Kohler A."/>
            <person name="Kuo A."/>
            <person name="Nagy L.G."/>
            <person name="Floudas D."/>
            <person name="Copeland A."/>
            <person name="Barry K.W."/>
            <person name="Cichocki N."/>
            <person name="Veneault-Fourrey C."/>
            <person name="LaButti K."/>
            <person name="Lindquist E.A."/>
            <person name="Lipzen A."/>
            <person name="Lundell T."/>
            <person name="Morin E."/>
            <person name="Murat C."/>
            <person name="Riley R."/>
            <person name="Ohm R."/>
            <person name="Sun H."/>
            <person name="Tunlid A."/>
            <person name="Henrissat B."/>
            <person name="Grigoriev I.V."/>
            <person name="Hibbett D.S."/>
            <person name="Martin F."/>
        </authorList>
    </citation>
    <scope>NUCLEOTIDE SEQUENCE [LARGE SCALE GENOMIC DNA]</scope>
    <source>
        <strain evidence="2">MAFF 305830</strain>
    </source>
</reference>
<evidence type="ECO:0000313" key="1">
    <source>
        <dbReference type="EMBL" id="KIM24898.1"/>
    </source>
</evidence>
<sequence length="305" mass="33763">MEPAPGVWWQGVKRRVPPGPHHGKLEFEPLQDTTPNRYALESDDSEDDVTLNTYPNASKQLKKPKVTYNIDFVWNEDASTVSGNQTYVALGEAGLIWASGTSLDAPRAQVRLNEDSVASVYCLQPNKDGVGVTVVVLQYQLPIDAMHLFASVVLSTLRPKSVVVVDEYSHPAYISSERTPPLDPPIRYLQTQKSSFKPLAATASFQTPNLLLSPSASFLSILEMEEKPGLLVLLPLPHIPHPPPSTTTPLRLSVHWPESQIKVLHSAIVKSGNWVWDARLAKNAGRLTVTKKAKRRLSDSMNMYI</sequence>
<gene>
    <name evidence="1" type="ORF">M408DRAFT_26685</name>
</gene>
<protein>
    <submittedName>
        <fullName evidence="1">Uncharacterized protein</fullName>
    </submittedName>
</protein>
<organism evidence="1 2">
    <name type="scientific">Serendipita vermifera MAFF 305830</name>
    <dbReference type="NCBI Taxonomy" id="933852"/>
    <lineage>
        <taxon>Eukaryota</taxon>
        <taxon>Fungi</taxon>
        <taxon>Dikarya</taxon>
        <taxon>Basidiomycota</taxon>
        <taxon>Agaricomycotina</taxon>
        <taxon>Agaricomycetes</taxon>
        <taxon>Sebacinales</taxon>
        <taxon>Serendipitaceae</taxon>
        <taxon>Serendipita</taxon>
    </lineage>
</organism>
<accession>A0A0C2WEL2</accession>
<dbReference type="HOGENOM" id="CLU_963317_0_0_1"/>
<dbReference type="EMBL" id="KN824319">
    <property type="protein sequence ID" value="KIM24898.1"/>
    <property type="molecule type" value="Genomic_DNA"/>
</dbReference>
<dbReference type="Proteomes" id="UP000054097">
    <property type="component" value="Unassembled WGS sequence"/>
</dbReference>
<proteinExistence type="predicted"/>
<dbReference type="AlphaFoldDB" id="A0A0C2WEL2"/>
<evidence type="ECO:0000313" key="2">
    <source>
        <dbReference type="Proteomes" id="UP000054097"/>
    </source>
</evidence>
<name>A0A0C2WEL2_SERVB</name>
<keyword evidence="2" id="KW-1185">Reference proteome</keyword>